<dbReference type="GO" id="GO:0016758">
    <property type="term" value="F:hexosyltransferase activity"/>
    <property type="evidence" value="ECO:0007669"/>
    <property type="project" value="UniProtKB-ARBA"/>
</dbReference>
<dbReference type="Proteomes" id="UP000268372">
    <property type="component" value="Unassembled WGS sequence"/>
</dbReference>
<keyword evidence="2 4" id="KW-0808">Transferase</keyword>
<dbReference type="EMBL" id="RQTJ01000043">
    <property type="protein sequence ID" value="RRA90387.1"/>
    <property type="molecule type" value="Genomic_DNA"/>
</dbReference>
<protein>
    <submittedName>
        <fullName evidence="4">Glycosyltransferase family 2 protein</fullName>
    </submittedName>
</protein>
<name>A0A3P1AN64_9FLAO</name>
<dbReference type="CDD" id="cd00761">
    <property type="entry name" value="Glyco_tranf_GTA_type"/>
    <property type="match status" value="1"/>
</dbReference>
<evidence type="ECO:0000256" key="2">
    <source>
        <dbReference type="ARBA" id="ARBA00022679"/>
    </source>
</evidence>
<evidence type="ECO:0000256" key="1">
    <source>
        <dbReference type="ARBA" id="ARBA00022676"/>
    </source>
</evidence>
<evidence type="ECO:0000313" key="5">
    <source>
        <dbReference type="Proteomes" id="UP000268372"/>
    </source>
</evidence>
<dbReference type="AlphaFoldDB" id="A0A3P1AN64"/>
<dbReference type="InterPro" id="IPR001173">
    <property type="entry name" value="Glyco_trans_2-like"/>
</dbReference>
<reference evidence="4 5" key="1">
    <citation type="submission" date="2018-11" db="EMBL/GenBank/DDBJ databases">
        <title>Flavobacterium sp. nov., YIM 102796 draft genome.</title>
        <authorList>
            <person name="Li G."/>
            <person name="Jiang Y."/>
        </authorList>
    </citation>
    <scope>NUCLEOTIDE SEQUENCE [LARGE SCALE GENOMIC DNA]</scope>
    <source>
        <strain evidence="4 5">YIM 102796</strain>
    </source>
</reference>
<sequence>MLVSVIVPVYNVEKYINDCIESILNQTYINFELIIINDGSTDNSEFVLKEFAVRDNRIKLLNINNSGVSYARNFGVKKATGEFICFVDSDDIVKPDYIKDLIDSADIVINGFIIEEVLNKCTKIVIPKIDCFKVDVQEAKILDNIPLLCLSSPISKLFKKSIIIENDLEFDENINIGEDYVFVLNYLNFCKSISFRKKTNYVYFRRSNSLSTSYKKVEEEILAEKLIFFNSINTFEHFGYRTSHIIPLIYKEFSKHAYRILFSIYNQSNGYSKKKRVSLINNIEKTQYERIKKMFKYNGLKGNLISLLLSKNFIYFSDFLFKAILK</sequence>
<evidence type="ECO:0000259" key="3">
    <source>
        <dbReference type="Pfam" id="PF00535"/>
    </source>
</evidence>
<dbReference type="SUPFAM" id="SSF53448">
    <property type="entry name" value="Nucleotide-diphospho-sugar transferases"/>
    <property type="match status" value="1"/>
</dbReference>
<dbReference type="Pfam" id="PF00535">
    <property type="entry name" value="Glycos_transf_2"/>
    <property type="match status" value="1"/>
</dbReference>
<dbReference type="RefSeq" id="WP_124900398.1">
    <property type="nucleotide sequence ID" value="NZ_RQTJ01000043.1"/>
</dbReference>
<proteinExistence type="predicted"/>
<dbReference type="OrthoDB" id="396512at2"/>
<keyword evidence="5" id="KW-1185">Reference proteome</keyword>
<feature type="domain" description="Glycosyltransferase 2-like" evidence="3">
    <location>
        <begin position="4"/>
        <end position="105"/>
    </location>
</feature>
<evidence type="ECO:0000313" key="4">
    <source>
        <dbReference type="EMBL" id="RRA90387.1"/>
    </source>
</evidence>
<accession>A0A3P1AN64</accession>
<keyword evidence="1" id="KW-0328">Glycosyltransferase</keyword>
<gene>
    <name evidence="4" type="ORF">EG242_13535</name>
</gene>
<dbReference type="PANTHER" id="PTHR22916">
    <property type="entry name" value="GLYCOSYLTRANSFERASE"/>
    <property type="match status" value="1"/>
</dbReference>
<organism evidence="4 5">
    <name type="scientific">Paenimyroides viscosum</name>
    <dbReference type="NCBI Taxonomy" id="2488729"/>
    <lineage>
        <taxon>Bacteria</taxon>
        <taxon>Pseudomonadati</taxon>
        <taxon>Bacteroidota</taxon>
        <taxon>Flavobacteriia</taxon>
        <taxon>Flavobacteriales</taxon>
        <taxon>Flavobacteriaceae</taxon>
        <taxon>Paenimyroides</taxon>
    </lineage>
</organism>
<dbReference type="Gene3D" id="3.90.550.10">
    <property type="entry name" value="Spore Coat Polysaccharide Biosynthesis Protein SpsA, Chain A"/>
    <property type="match status" value="1"/>
</dbReference>
<comment type="caution">
    <text evidence="4">The sequence shown here is derived from an EMBL/GenBank/DDBJ whole genome shotgun (WGS) entry which is preliminary data.</text>
</comment>
<dbReference type="PANTHER" id="PTHR22916:SF51">
    <property type="entry name" value="GLYCOSYLTRANSFERASE EPSH-RELATED"/>
    <property type="match status" value="1"/>
</dbReference>
<dbReference type="InterPro" id="IPR029044">
    <property type="entry name" value="Nucleotide-diphossugar_trans"/>
</dbReference>